<evidence type="ECO:0000256" key="11">
    <source>
        <dbReference type="PROSITE-ProRule" id="PRU00524"/>
    </source>
</evidence>
<dbReference type="NCBIfam" id="TIGR00187">
    <property type="entry name" value="ribE"/>
    <property type="match status" value="1"/>
</dbReference>
<evidence type="ECO:0000256" key="3">
    <source>
        <dbReference type="ARBA" id="ARBA00004887"/>
    </source>
</evidence>
<evidence type="ECO:0000256" key="2">
    <source>
        <dbReference type="ARBA" id="ARBA00002803"/>
    </source>
</evidence>
<dbReference type="InterPro" id="IPR023366">
    <property type="entry name" value="ATP_synth_asu-like_sf"/>
</dbReference>
<reference evidence="14" key="1">
    <citation type="journal article" date="2013" name="Genome Announc.">
        <title>First genome sequence of a syntrophic acetate-oxidizing bacterium, Tepidanaerobacter acetatoxydans strain Re1.</title>
        <authorList>
            <person name="Manzoor S."/>
            <person name="Bongcam-Rudloff E."/>
            <person name="Schnurer A."/>
            <person name="Muller B."/>
        </authorList>
    </citation>
    <scope>NUCLEOTIDE SEQUENCE [LARGE SCALE GENOMIC DNA]</scope>
    <source>
        <strain evidence="14">Re1</strain>
    </source>
</reference>
<gene>
    <name evidence="13" type="primary">ribE</name>
    <name evidence="13" type="ordered locus">TEPIRE1_1993</name>
</gene>
<dbReference type="KEGG" id="tae:TepiRe1_1993"/>
<dbReference type="EMBL" id="HF563609">
    <property type="protein sequence ID" value="CDI40868.1"/>
    <property type="molecule type" value="Genomic_DNA"/>
</dbReference>
<evidence type="ECO:0000256" key="7">
    <source>
        <dbReference type="ARBA" id="ARBA00022619"/>
    </source>
</evidence>
<feature type="domain" description="Lumazine-binding" evidence="12">
    <location>
        <begin position="7"/>
        <end position="102"/>
    </location>
</feature>
<evidence type="ECO:0000256" key="4">
    <source>
        <dbReference type="ARBA" id="ARBA00011233"/>
    </source>
</evidence>
<dbReference type="AlphaFoldDB" id="U4Q997"/>
<dbReference type="GO" id="GO:0004746">
    <property type="term" value="F:riboflavin synthase activity"/>
    <property type="evidence" value="ECO:0007669"/>
    <property type="project" value="UniProtKB-UniRule"/>
</dbReference>
<evidence type="ECO:0000256" key="6">
    <source>
        <dbReference type="ARBA" id="ARBA00013950"/>
    </source>
</evidence>
<dbReference type="Pfam" id="PF00677">
    <property type="entry name" value="Lum_binding"/>
    <property type="match status" value="2"/>
</dbReference>
<evidence type="ECO:0000256" key="8">
    <source>
        <dbReference type="ARBA" id="ARBA00022679"/>
    </source>
</evidence>
<dbReference type="PROSITE" id="PS51177">
    <property type="entry name" value="LUMAZINE_BIND"/>
    <property type="match status" value="2"/>
</dbReference>
<dbReference type="Proteomes" id="UP000010802">
    <property type="component" value="Chromosome"/>
</dbReference>
<keyword evidence="9" id="KW-0677">Repeat</keyword>
<dbReference type="SUPFAM" id="SSF63380">
    <property type="entry name" value="Riboflavin synthase domain-like"/>
    <property type="match status" value="2"/>
</dbReference>
<keyword evidence="7" id="KW-0686">Riboflavin biosynthesis</keyword>
<organism evidence="13 14">
    <name type="scientific">Tepidanaerobacter acetatoxydans (strain DSM 21804 / JCM 16047 / Re1)</name>
    <dbReference type="NCBI Taxonomy" id="1209989"/>
    <lineage>
        <taxon>Bacteria</taxon>
        <taxon>Bacillati</taxon>
        <taxon>Bacillota</taxon>
        <taxon>Clostridia</taxon>
        <taxon>Thermosediminibacterales</taxon>
        <taxon>Tepidanaerobacteraceae</taxon>
        <taxon>Tepidanaerobacter</taxon>
    </lineage>
</organism>
<dbReference type="NCBIfam" id="NF006767">
    <property type="entry name" value="PRK09289.1"/>
    <property type="match status" value="1"/>
</dbReference>
<dbReference type="InterPro" id="IPR017938">
    <property type="entry name" value="Riboflavin_synthase-like_b-brl"/>
</dbReference>
<dbReference type="PIRSF" id="PIRSF000498">
    <property type="entry name" value="Riboflavin_syn_A"/>
    <property type="match status" value="1"/>
</dbReference>
<evidence type="ECO:0000313" key="13">
    <source>
        <dbReference type="EMBL" id="CDI40868.1"/>
    </source>
</evidence>
<keyword evidence="8 13" id="KW-0808">Transferase</keyword>
<protein>
    <recommendedName>
        <fullName evidence="6 10">Riboflavin synthase</fullName>
        <ecNumber evidence="5 10">2.5.1.9</ecNumber>
    </recommendedName>
</protein>
<comment type="subunit">
    <text evidence="4">Homotrimer.</text>
</comment>
<dbReference type="GO" id="GO:0009231">
    <property type="term" value="P:riboflavin biosynthetic process"/>
    <property type="evidence" value="ECO:0007669"/>
    <property type="project" value="UniProtKB-KW"/>
</dbReference>
<dbReference type="HOGENOM" id="CLU_034388_2_0_9"/>
<dbReference type="InterPro" id="IPR001783">
    <property type="entry name" value="Lumazine-bd"/>
</dbReference>
<keyword evidence="14" id="KW-1185">Reference proteome</keyword>
<evidence type="ECO:0000256" key="5">
    <source>
        <dbReference type="ARBA" id="ARBA00012827"/>
    </source>
</evidence>
<dbReference type="STRING" id="1209989.TepRe1_1850"/>
<evidence type="ECO:0000313" key="14">
    <source>
        <dbReference type="Proteomes" id="UP000010802"/>
    </source>
</evidence>
<comment type="function">
    <text evidence="2">Catalyzes the dismutation of two molecules of 6,7-dimethyl-8-ribityllumazine, resulting in the formation of riboflavin and 5-amino-6-(D-ribitylamino)uracil.</text>
</comment>
<dbReference type="FunFam" id="2.40.30.20:FF:000003">
    <property type="entry name" value="Riboflavin synthase, alpha subunit"/>
    <property type="match status" value="1"/>
</dbReference>
<dbReference type="PANTHER" id="PTHR21098">
    <property type="entry name" value="RIBOFLAVIN SYNTHASE ALPHA CHAIN"/>
    <property type="match status" value="1"/>
</dbReference>
<accession>U4Q997</accession>
<comment type="catalytic activity">
    <reaction evidence="1">
        <text>2 6,7-dimethyl-8-(1-D-ribityl)lumazine + H(+) = 5-amino-6-(D-ribitylamino)uracil + riboflavin</text>
        <dbReference type="Rhea" id="RHEA:20772"/>
        <dbReference type="ChEBI" id="CHEBI:15378"/>
        <dbReference type="ChEBI" id="CHEBI:15934"/>
        <dbReference type="ChEBI" id="CHEBI:57986"/>
        <dbReference type="ChEBI" id="CHEBI:58201"/>
        <dbReference type="EC" id="2.5.1.9"/>
    </reaction>
</comment>
<dbReference type="CDD" id="cd00402">
    <property type="entry name" value="Riboflavin_synthase_like"/>
    <property type="match status" value="1"/>
</dbReference>
<feature type="repeat" description="Lumazine-binding" evidence="11">
    <location>
        <begin position="7"/>
        <end position="102"/>
    </location>
</feature>
<proteinExistence type="predicted"/>
<dbReference type="EC" id="2.5.1.9" evidence="5 10"/>
<feature type="repeat" description="Lumazine-binding" evidence="11">
    <location>
        <begin position="103"/>
        <end position="199"/>
    </location>
</feature>
<feature type="domain" description="Lumazine-binding" evidence="12">
    <location>
        <begin position="103"/>
        <end position="199"/>
    </location>
</feature>
<evidence type="ECO:0000256" key="9">
    <source>
        <dbReference type="ARBA" id="ARBA00022737"/>
    </source>
</evidence>
<evidence type="ECO:0000259" key="12">
    <source>
        <dbReference type="PROSITE" id="PS51177"/>
    </source>
</evidence>
<name>U4Q997_TEPAE</name>
<dbReference type="PANTHER" id="PTHR21098:SF12">
    <property type="entry name" value="RIBOFLAVIN SYNTHASE"/>
    <property type="match status" value="1"/>
</dbReference>
<dbReference type="eggNOG" id="COG0307">
    <property type="taxonomic scope" value="Bacteria"/>
</dbReference>
<evidence type="ECO:0000256" key="10">
    <source>
        <dbReference type="NCBIfam" id="TIGR00187"/>
    </source>
</evidence>
<dbReference type="InterPro" id="IPR026017">
    <property type="entry name" value="Lumazine-bd_dom"/>
</dbReference>
<dbReference type="Gene3D" id="2.40.30.20">
    <property type="match status" value="2"/>
</dbReference>
<evidence type="ECO:0000256" key="1">
    <source>
        <dbReference type="ARBA" id="ARBA00000968"/>
    </source>
</evidence>
<dbReference type="FunFam" id="2.40.30.20:FF:000004">
    <property type="entry name" value="Riboflavin synthase, alpha subunit"/>
    <property type="match status" value="1"/>
</dbReference>
<comment type="pathway">
    <text evidence="3">Cofactor biosynthesis; riboflavin biosynthesis; riboflavin from 2-hydroxy-3-oxobutyl phosphate and 5-amino-6-(D-ribitylamino)uracil: step 2/2.</text>
</comment>
<sequence>MKGGYLVFTGIIEEVGEISNLQHKTCGAMLHVSCKKILEGLKYGDSIAVNGVCLTVKDIKAAGFSADIMSATLQSTNLGKLLPKSKVNLERALKAQGRLDGHIVQGHVDGVGTTREIKKSDDFFTLYITAGQELLKYIVLKGSVAIDGISLTVQEVRSEGFGVSIIPATLSGTALGFKNPGDLVNIETDIIGKYIEKFLKQEQCNETMTMEKLISMGY</sequence>